<dbReference type="Gene3D" id="3.40.50.1390">
    <property type="entry name" value="Resolvase, N-terminal catalytic domain"/>
    <property type="match status" value="1"/>
</dbReference>
<dbReference type="SUPFAM" id="SSF53041">
    <property type="entry name" value="Resolvase-like"/>
    <property type="match status" value="1"/>
</dbReference>
<evidence type="ECO:0000256" key="1">
    <source>
        <dbReference type="ARBA" id="ARBA00009913"/>
    </source>
</evidence>
<dbReference type="GO" id="GO:0003677">
    <property type="term" value="F:DNA binding"/>
    <property type="evidence" value="ECO:0007669"/>
    <property type="project" value="UniProtKB-KW"/>
</dbReference>
<evidence type="ECO:0000256" key="5">
    <source>
        <dbReference type="ARBA" id="ARBA00023172"/>
    </source>
</evidence>
<dbReference type="PANTHER" id="PTHR30461">
    <property type="entry name" value="DNA-INVERTASE FROM LAMBDOID PROPHAGE"/>
    <property type="match status" value="1"/>
</dbReference>
<dbReference type="Pfam" id="PF00239">
    <property type="entry name" value="Resolvase"/>
    <property type="match status" value="1"/>
</dbReference>
<gene>
    <name evidence="8" type="ORF">UFOVP264_45</name>
</gene>
<dbReference type="PROSITE" id="PS51736">
    <property type="entry name" value="RECOMBINASES_3"/>
    <property type="match status" value="1"/>
</dbReference>
<dbReference type="Gene3D" id="1.10.10.60">
    <property type="entry name" value="Homeodomain-like"/>
    <property type="match status" value="1"/>
</dbReference>
<dbReference type="InterPro" id="IPR006119">
    <property type="entry name" value="Resolv_N"/>
</dbReference>
<dbReference type="InterPro" id="IPR050639">
    <property type="entry name" value="SSR_resolvase"/>
</dbReference>
<dbReference type="PANTHER" id="PTHR30461:SF26">
    <property type="entry name" value="RESOLVASE HOMOLOG YNEB"/>
    <property type="match status" value="1"/>
</dbReference>
<name>A0A6J5LLK2_9CAUD</name>
<dbReference type="SUPFAM" id="SSF46689">
    <property type="entry name" value="Homeodomain-like"/>
    <property type="match status" value="1"/>
</dbReference>
<dbReference type="InterPro" id="IPR036162">
    <property type="entry name" value="Resolvase-like_N_sf"/>
</dbReference>
<dbReference type="EMBL" id="LR796277">
    <property type="protein sequence ID" value="CAB4133860.1"/>
    <property type="molecule type" value="Genomic_DNA"/>
</dbReference>
<keyword evidence="3" id="KW-0230">DNA invertase</keyword>
<dbReference type="PROSITE" id="PS00398">
    <property type="entry name" value="RECOMBINASES_2"/>
    <property type="match status" value="1"/>
</dbReference>
<evidence type="ECO:0000256" key="6">
    <source>
        <dbReference type="PIRSR" id="PIRSR606118-50"/>
    </source>
</evidence>
<evidence type="ECO:0000256" key="4">
    <source>
        <dbReference type="ARBA" id="ARBA00023125"/>
    </source>
</evidence>
<evidence type="ECO:0000256" key="2">
    <source>
        <dbReference type="ARBA" id="ARBA00022908"/>
    </source>
</evidence>
<feature type="active site" description="O-(5'-phospho-DNA)-serine intermediate" evidence="6">
    <location>
        <position position="13"/>
    </location>
</feature>
<evidence type="ECO:0000259" key="7">
    <source>
        <dbReference type="PROSITE" id="PS51736"/>
    </source>
</evidence>
<feature type="domain" description="Resolvase/invertase-type recombinase catalytic" evidence="7">
    <location>
        <begin position="5"/>
        <end position="139"/>
    </location>
</feature>
<dbReference type="InterPro" id="IPR009057">
    <property type="entry name" value="Homeodomain-like_sf"/>
</dbReference>
<accession>A0A6J5LLK2</accession>
<reference evidence="8" key="1">
    <citation type="submission" date="2020-04" db="EMBL/GenBank/DDBJ databases">
        <authorList>
            <person name="Chiriac C."/>
            <person name="Salcher M."/>
            <person name="Ghai R."/>
            <person name="Kavagutti S V."/>
        </authorList>
    </citation>
    <scope>NUCLEOTIDE SEQUENCE</scope>
</reference>
<proteinExistence type="inferred from homology"/>
<dbReference type="InterPro" id="IPR006118">
    <property type="entry name" value="Recombinase_CS"/>
</dbReference>
<sequence>MEQGQKIGYKRVSTYEQNPDSQLNGVDLDKVFTDIQTGYSTKNRHELQNLKEYVREGDTVLVECMDRLGRNGYDLDEIVEFLIKKGVQLHFVREGIVLGKKNDLMSKLAYDMMKSFIHFFSRLAKERQRIGIEKAKKEGKYKGRETKLTFDMKLKIEEFLKTRETKSKIARELGISRFSLYRYIEQMQPAATEELKCRIQA</sequence>
<comment type="similarity">
    <text evidence="1">Belongs to the site-specific recombinase resolvase family.</text>
</comment>
<evidence type="ECO:0000313" key="8">
    <source>
        <dbReference type="EMBL" id="CAB4133860.1"/>
    </source>
</evidence>
<protein>
    <submittedName>
        <fullName evidence="8">PinR Site-specific recombinases, DNA invertase Pin homologs</fullName>
    </submittedName>
</protein>
<evidence type="ECO:0000256" key="3">
    <source>
        <dbReference type="ARBA" id="ARBA00023100"/>
    </source>
</evidence>
<keyword evidence="4" id="KW-0238">DNA-binding</keyword>
<organism evidence="8">
    <name type="scientific">uncultured Caudovirales phage</name>
    <dbReference type="NCBI Taxonomy" id="2100421"/>
    <lineage>
        <taxon>Viruses</taxon>
        <taxon>Duplodnaviria</taxon>
        <taxon>Heunggongvirae</taxon>
        <taxon>Uroviricota</taxon>
        <taxon>Caudoviricetes</taxon>
        <taxon>Peduoviridae</taxon>
        <taxon>Maltschvirus</taxon>
        <taxon>Maltschvirus maltsch</taxon>
    </lineage>
</organism>
<dbReference type="GO" id="GO:0000150">
    <property type="term" value="F:DNA strand exchange activity"/>
    <property type="evidence" value="ECO:0007669"/>
    <property type="project" value="UniProtKB-KW"/>
</dbReference>
<dbReference type="GO" id="GO:0015074">
    <property type="term" value="P:DNA integration"/>
    <property type="evidence" value="ECO:0007669"/>
    <property type="project" value="UniProtKB-KW"/>
</dbReference>
<keyword evidence="2" id="KW-0229">DNA integration</keyword>
<keyword evidence="5" id="KW-0233">DNA recombination</keyword>
<dbReference type="SMART" id="SM00857">
    <property type="entry name" value="Resolvase"/>
    <property type="match status" value="1"/>
</dbReference>
<dbReference type="CDD" id="cd03768">
    <property type="entry name" value="SR_ResInv"/>
    <property type="match status" value="1"/>
</dbReference>